<dbReference type="SUPFAM" id="SSF55781">
    <property type="entry name" value="GAF domain-like"/>
    <property type="match status" value="2"/>
</dbReference>
<evidence type="ECO:0000313" key="14">
    <source>
        <dbReference type="Proteomes" id="UP000267164"/>
    </source>
</evidence>
<keyword evidence="3" id="KW-0963">Cytoplasm</keyword>
<organism evidence="13 14">
    <name type="scientific">Nocardia yunnanensis</name>
    <dbReference type="NCBI Taxonomy" id="2382165"/>
    <lineage>
        <taxon>Bacteria</taxon>
        <taxon>Bacillati</taxon>
        <taxon>Actinomycetota</taxon>
        <taxon>Actinomycetes</taxon>
        <taxon>Mycobacteriales</taxon>
        <taxon>Nocardiaceae</taxon>
        <taxon>Nocardia</taxon>
    </lineage>
</organism>
<dbReference type="GO" id="GO:0020037">
    <property type="term" value="F:heme binding"/>
    <property type="evidence" value="ECO:0007669"/>
    <property type="project" value="UniProtKB-ARBA"/>
</dbReference>
<comment type="cofactor">
    <cofactor evidence="2">
        <name>heme</name>
        <dbReference type="ChEBI" id="CHEBI:30413"/>
    </cofactor>
</comment>
<dbReference type="AlphaFoldDB" id="A0A386ZBM1"/>
<dbReference type="GO" id="GO:0046983">
    <property type="term" value="F:protein dimerization activity"/>
    <property type="evidence" value="ECO:0007669"/>
    <property type="project" value="InterPro"/>
</dbReference>
<dbReference type="RefSeq" id="WP_120736876.1">
    <property type="nucleotide sequence ID" value="NZ_CP032568.1"/>
</dbReference>
<dbReference type="Gene3D" id="3.30.450.40">
    <property type="match status" value="2"/>
</dbReference>
<dbReference type="InterPro" id="IPR050482">
    <property type="entry name" value="Sensor_HK_TwoCompSys"/>
</dbReference>
<dbReference type="InterPro" id="IPR011712">
    <property type="entry name" value="Sig_transdc_His_kin_sub3_dim/P"/>
</dbReference>
<dbReference type="GO" id="GO:0070483">
    <property type="term" value="P:detection of hypoxia"/>
    <property type="evidence" value="ECO:0007669"/>
    <property type="project" value="UniProtKB-ARBA"/>
</dbReference>
<dbReference type="GO" id="GO:0019825">
    <property type="term" value="F:oxygen binding"/>
    <property type="evidence" value="ECO:0007669"/>
    <property type="project" value="UniProtKB-ARBA"/>
</dbReference>
<proteinExistence type="predicted"/>
<dbReference type="Proteomes" id="UP000267164">
    <property type="component" value="Chromosome"/>
</dbReference>
<keyword evidence="6" id="KW-0479">Metal-binding</keyword>
<feature type="domain" description="GAF" evidence="11">
    <location>
        <begin position="210"/>
        <end position="359"/>
    </location>
</feature>
<keyword evidence="7" id="KW-0418">Kinase</keyword>
<evidence type="ECO:0000256" key="9">
    <source>
        <dbReference type="ARBA" id="ARBA00023004"/>
    </source>
</evidence>
<keyword evidence="4" id="KW-0597">Phosphoprotein</keyword>
<dbReference type="SMART" id="SM00387">
    <property type="entry name" value="HATPase_c"/>
    <property type="match status" value="1"/>
</dbReference>
<evidence type="ECO:0000256" key="8">
    <source>
        <dbReference type="ARBA" id="ARBA00022842"/>
    </source>
</evidence>
<dbReference type="SMART" id="SM00065">
    <property type="entry name" value="GAF"/>
    <property type="match status" value="2"/>
</dbReference>
<dbReference type="PANTHER" id="PTHR24421">
    <property type="entry name" value="NITRATE/NITRITE SENSOR PROTEIN NARX-RELATED"/>
    <property type="match status" value="1"/>
</dbReference>
<evidence type="ECO:0000259" key="11">
    <source>
        <dbReference type="SMART" id="SM00065"/>
    </source>
</evidence>
<dbReference type="GO" id="GO:0000155">
    <property type="term" value="F:phosphorelay sensor kinase activity"/>
    <property type="evidence" value="ECO:0007669"/>
    <property type="project" value="InterPro"/>
</dbReference>
<feature type="domain" description="Histidine kinase/HSP90-like ATPase" evidence="12">
    <location>
        <begin position="469"/>
        <end position="559"/>
    </location>
</feature>
<dbReference type="GO" id="GO:0016020">
    <property type="term" value="C:membrane"/>
    <property type="evidence" value="ECO:0007669"/>
    <property type="project" value="InterPro"/>
</dbReference>
<evidence type="ECO:0000256" key="6">
    <source>
        <dbReference type="ARBA" id="ARBA00022723"/>
    </source>
</evidence>
<dbReference type="Pfam" id="PF13185">
    <property type="entry name" value="GAF_2"/>
    <property type="match status" value="2"/>
</dbReference>
<dbReference type="InterPro" id="IPR036890">
    <property type="entry name" value="HATPase_C_sf"/>
</dbReference>
<gene>
    <name evidence="13" type="ORF">D7D52_14645</name>
</gene>
<dbReference type="SUPFAM" id="SSF55874">
    <property type="entry name" value="ATPase domain of HSP90 chaperone/DNA topoisomerase II/histidine kinase"/>
    <property type="match status" value="1"/>
</dbReference>
<dbReference type="InterPro" id="IPR029016">
    <property type="entry name" value="GAF-like_dom_sf"/>
</dbReference>
<dbReference type="OrthoDB" id="5241249at2"/>
<dbReference type="Gene3D" id="1.20.5.1930">
    <property type="match status" value="1"/>
</dbReference>
<evidence type="ECO:0000256" key="10">
    <source>
        <dbReference type="ARBA" id="ARBA00023012"/>
    </source>
</evidence>
<dbReference type="GO" id="GO:0019826">
    <property type="term" value="F:oxygen sensor activity"/>
    <property type="evidence" value="ECO:0007669"/>
    <property type="project" value="UniProtKB-ARBA"/>
</dbReference>
<keyword evidence="10" id="KW-0902">Two-component regulatory system</keyword>
<evidence type="ECO:0000256" key="2">
    <source>
        <dbReference type="ARBA" id="ARBA00001971"/>
    </source>
</evidence>
<dbReference type="Gene3D" id="3.30.565.10">
    <property type="entry name" value="Histidine kinase-like ATPase, C-terminal domain"/>
    <property type="match status" value="1"/>
</dbReference>
<keyword evidence="5" id="KW-0808">Transferase</keyword>
<evidence type="ECO:0000256" key="5">
    <source>
        <dbReference type="ARBA" id="ARBA00022679"/>
    </source>
</evidence>
<feature type="domain" description="GAF" evidence="11">
    <location>
        <begin position="39"/>
        <end position="189"/>
    </location>
</feature>
<reference evidence="13 14" key="1">
    <citation type="submission" date="2018-09" db="EMBL/GenBank/DDBJ databases">
        <title>Nocardia yunnanensis sp. nov., an actinomycete isolated from a soil sample.</title>
        <authorList>
            <person name="Zhang J."/>
        </authorList>
    </citation>
    <scope>NUCLEOTIDE SEQUENCE [LARGE SCALE GENOMIC DNA]</scope>
    <source>
        <strain evidence="13 14">CFHS0054</strain>
    </source>
</reference>
<evidence type="ECO:0000256" key="4">
    <source>
        <dbReference type="ARBA" id="ARBA00022553"/>
    </source>
</evidence>
<name>A0A386ZBM1_9NOCA</name>
<protein>
    <submittedName>
        <fullName evidence="13">GAF domain-containing protein</fullName>
    </submittedName>
</protein>
<dbReference type="Pfam" id="PF07730">
    <property type="entry name" value="HisKA_3"/>
    <property type="match status" value="1"/>
</dbReference>
<evidence type="ECO:0000259" key="12">
    <source>
        <dbReference type="SMART" id="SM00387"/>
    </source>
</evidence>
<dbReference type="FunFam" id="3.30.450.40:FF:000052">
    <property type="entry name" value="Oxygen sensor histidine kinase response regulator DevS/DosS"/>
    <property type="match status" value="1"/>
</dbReference>
<dbReference type="GO" id="GO:0005524">
    <property type="term" value="F:ATP binding"/>
    <property type="evidence" value="ECO:0007669"/>
    <property type="project" value="UniProtKB-ARBA"/>
</dbReference>
<dbReference type="KEGG" id="nyu:D7D52_14645"/>
<evidence type="ECO:0000313" key="13">
    <source>
        <dbReference type="EMBL" id="AYF74896.1"/>
    </source>
</evidence>
<dbReference type="Pfam" id="PF02518">
    <property type="entry name" value="HATPase_c"/>
    <property type="match status" value="1"/>
</dbReference>
<dbReference type="PANTHER" id="PTHR24421:SF56">
    <property type="entry name" value="OXYGEN SENSOR HISTIDINE KINASE RESPONSE REGULATOR DOST"/>
    <property type="match status" value="1"/>
</dbReference>
<dbReference type="CDD" id="cd16917">
    <property type="entry name" value="HATPase_UhpB-NarQ-NarX-like"/>
    <property type="match status" value="1"/>
</dbReference>
<keyword evidence="14" id="KW-1185">Reference proteome</keyword>
<dbReference type="GO" id="GO:0070026">
    <property type="term" value="F:nitric oxide binding"/>
    <property type="evidence" value="ECO:0007669"/>
    <property type="project" value="UniProtKB-ARBA"/>
</dbReference>
<accession>A0A386ZBM1</accession>
<sequence>MNLHELLADVQHRISQMVDVHDRMDQLIGAMMVIAEGLDLDDTLRTIVHAAIELVDADYGALGVRDTRGGVNTLCEFVYEGIDDRTRVLIGDLPHGGGLLGRLIDEPKPVRLRDLSTHPASMGFPDHHPPMHTFLGVPVMVREEVFGSLYLTEKTGGREFTEDDEVVVRALAAAAGIAVENARLFENLRLRESWLESIRDAATELLAGGEPAEMLDLVATRAVGLAQAVCAFIAMPEDAELPDAEITELVVSATAGPVTEGLLSRCVPLDDPGIGAVFRSGEPLVAHGLAVDPMPAASRRFGPVLLLPLRVRRKVLGVLVVLRDLGAPEFDATTQAFLAVFADQAALAVRLAETQSRMRELDVLTDRDRIARNLHDRIIQRLFATGLALQGTTQRVRSPEIRVRLGDTLDDLQSIVQDVRQSIFDLRQQDPAAPRLHQRLHDLIAEMTEETGLRTTVHVSGPLSVLPDWLAVEVEAVLREALSNIVRHAGADAVTITLAVGDDITVEVIDNGRGVPDAVERRSGLANLRTRAQRIGGGFDLTPGPERGTVVRWVVPLTN</sequence>
<evidence type="ECO:0000256" key="1">
    <source>
        <dbReference type="ARBA" id="ARBA00001946"/>
    </source>
</evidence>
<dbReference type="GO" id="GO:0000287">
    <property type="term" value="F:magnesium ion binding"/>
    <property type="evidence" value="ECO:0007669"/>
    <property type="project" value="UniProtKB-ARBA"/>
</dbReference>
<dbReference type="InterPro" id="IPR003594">
    <property type="entry name" value="HATPase_dom"/>
</dbReference>
<evidence type="ECO:0000256" key="7">
    <source>
        <dbReference type="ARBA" id="ARBA00022777"/>
    </source>
</evidence>
<dbReference type="GO" id="GO:0070025">
    <property type="term" value="F:carbon monoxide binding"/>
    <property type="evidence" value="ECO:0007669"/>
    <property type="project" value="UniProtKB-ARBA"/>
</dbReference>
<dbReference type="InterPro" id="IPR003018">
    <property type="entry name" value="GAF"/>
</dbReference>
<keyword evidence="8" id="KW-0460">Magnesium</keyword>
<keyword evidence="9" id="KW-0408">Iron</keyword>
<evidence type="ECO:0000256" key="3">
    <source>
        <dbReference type="ARBA" id="ARBA00022490"/>
    </source>
</evidence>
<dbReference type="EMBL" id="CP032568">
    <property type="protein sequence ID" value="AYF74896.1"/>
    <property type="molecule type" value="Genomic_DNA"/>
</dbReference>
<comment type="cofactor">
    <cofactor evidence="1">
        <name>Mg(2+)</name>
        <dbReference type="ChEBI" id="CHEBI:18420"/>
    </cofactor>
</comment>